<evidence type="ECO:0000256" key="7">
    <source>
        <dbReference type="RuleBase" id="RU000461"/>
    </source>
</evidence>
<protein>
    <recommendedName>
        <fullName evidence="11">Cytochrome P450 monooxygenase</fullName>
    </recommendedName>
</protein>
<evidence type="ECO:0000256" key="3">
    <source>
        <dbReference type="ARBA" id="ARBA00022617"/>
    </source>
</evidence>
<dbReference type="HOGENOM" id="CLU_001570_14_11_1"/>
<dbReference type="AlphaFoldDB" id="A0A0C3GX37"/>
<dbReference type="SUPFAM" id="SSF48264">
    <property type="entry name" value="Cytochrome P450"/>
    <property type="match status" value="1"/>
</dbReference>
<feature type="transmembrane region" description="Helical" evidence="8">
    <location>
        <begin position="15"/>
        <end position="35"/>
    </location>
</feature>
<dbReference type="Proteomes" id="UP000054321">
    <property type="component" value="Unassembled WGS sequence"/>
</dbReference>
<dbReference type="InterPro" id="IPR036396">
    <property type="entry name" value="Cyt_P450_sf"/>
</dbReference>
<dbReference type="CDD" id="cd11058">
    <property type="entry name" value="CYP60B-like"/>
    <property type="match status" value="1"/>
</dbReference>
<dbReference type="InterPro" id="IPR001128">
    <property type="entry name" value="Cyt_P450"/>
</dbReference>
<comment type="cofactor">
    <cofactor evidence="1 6">
        <name>heme</name>
        <dbReference type="ChEBI" id="CHEBI:30413"/>
    </cofactor>
</comment>
<dbReference type="InterPro" id="IPR050121">
    <property type="entry name" value="Cytochrome_P450_monoxygenase"/>
</dbReference>
<dbReference type="PROSITE" id="PS00086">
    <property type="entry name" value="CYTOCHROME_P450"/>
    <property type="match status" value="1"/>
</dbReference>
<dbReference type="GO" id="GO:0004497">
    <property type="term" value="F:monooxygenase activity"/>
    <property type="evidence" value="ECO:0007669"/>
    <property type="project" value="UniProtKB-KW"/>
</dbReference>
<reference evidence="10" key="2">
    <citation type="submission" date="2015-01" db="EMBL/GenBank/DDBJ databases">
        <title>Evolutionary Origins and Diversification of the Mycorrhizal Mutualists.</title>
        <authorList>
            <consortium name="DOE Joint Genome Institute"/>
            <consortium name="Mycorrhizal Genomics Consortium"/>
            <person name="Kohler A."/>
            <person name="Kuo A."/>
            <person name="Nagy L.G."/>
            <person name="Floudas D."/>
            <person name="Copeland A."/>
            <person name="Barry K.W."/>
            <person name="Cichocki N."/>
            <person name="Veneault-Fourrey C."/>
            <person name="LaButti K."/>
            <person name="Lindquist E.A."/>
            <person name="Lipzen A."/>
            <person name="Lundell T."/>
            <person name="Morin E."/>
            <person name="Murat C."/>
            <person name="Riley R."/>
            <person name="Ohm R."/>
            <person name="Sun H."/>
            <person name="Tunlid A."/>
            <person name="Henrissat B."/>
            <person name="Grigoriev I.V."/>
            <person name="Hibbett D.S."/>
            <person name="Martin F."/>
        </authorList>
    </citation>
    <scope>NUCLEOTIDE SEQUENCE [LARGE SCALE GENOMIC DNA]</scope>
    <source>
        <strain evidence="10">Zn</strain>
    </source>
</reference>
<dbReference type="GO" id="GO:0005506">
    <property type="term" value="F:iron ion binding"/>
    <property type="evidence" value="ECO:0007669"/>
    <property type="project" value="InterPro"/>
</dbReference>
<dbReference type="InterPro" id="IPR002401">
    <property type="entry name" value="Cyt_P450_E_grp-I"/>
</dbReference>
<dbReference type="PRINTS" id="PR00385">
    <property type="entry name" value="P450"/>
</dbReference>
<dbReference type="PANTHER" id="PTHR24305:SF210">
    <property type="entry name" value="CYTOCHROME P450 MONOOXYGENASE ASQL-RELATED"/>
    <property type="match status" value="1"/>
</dbReference>
<evidence type="ECO:0000313" key="10">
    <source>
        <dbReference type="Proteomes" id="UP000054321"/>
    </source>
</evidence>
<evidence type="ECO:0000256" key="8">
    <source>
        <dbReference type="SAM" id="Phobius"/>
    </source>
</evidence>
<keyword evidence="7" id="KW-0560">Oxidoreductase</keyword>
<dbReference type="OrthoDB" id="1470350at2759"/>
<evidence type="ECO:0008006" key="11">
    <source>
        <dbReference type="Google" id="ProtNLM"/>
    </source>
</evidence>
<feature type="binding site" description="axial binding residue" evidence="6">
    <location>
        <position position="446"/>
    </location>
    <ligand>
        <name>heme</name>
        <dbReference type="ChEBI" id="CHEBI:30413"/>
    </ligand>
    <ligandPart>
        <name>Fe</name>
        <dbReference type="ChEBI" id="CHEBI:18248"/>
    </ligandPart>
</feature>
<evidence type="ECO:0000256" key="5">
    <source>
        <dbReference type="ARBA" id="ARBA00023004"/>
    </source>
</evidence>
<dbReference type="PANTHER" id="PTHR24305">
    <property type="entry name" value="CYTOCHROME P450"/>
    <property type="match status" value="1"/>
</dbReference>
<dbReference type="InParanoid" id="A0A0C3GX37"/>
<dbReference type="Gene3D" id="1.10.630.10">
    <property type="entry name" value="Cytochrome P450"/>
    <property type="match status" value="1"/>
</dbReference>
<evidence type="ECO:0000256" key="1">
    <source>
        <dbReference type="ARBA" id="ARBA00001971"/>
    </source>
</evidence>
<keyword evidence="8" id="KW-0472">Membrane</keyword>
<keyword evidence="4 6" id="KW-0479">Metal-binding</keyword>
<gene>
    <name evidence="9" type="ORF">OIDMADRAFT_42472</name>
</gene>
<dbReference type="GO" id="GO:0016705">
    <property type="term" value="F:oxidoreductase activity, acting on paired donors, with incorporation or reduction of molecular oxygen"/>
    <property type="evidence" value="ECO:0007669"/>
    <property type="project" value="InterPro"/>
</dbReference>
<comment type="similarity">
    <text evidence="2 7">Belongs to the cytochrome P450 family.</text>
</comment>
<dbReference type="Pfam" id="PF00067">
    <property type="entry name" value="p450"/>
    <property type="match status" value="1"/>
</dbReference>
<keyword evidence="5 6" id="KW-0408">Iron</keyword>
<evidence type="ECO:0000313" key="9">
    <source>
        <dbReference type="EMBL" id="KIN00611.1"/>
    </source>
</evidence>
<proteinExistence type="inferred from homology"/>
<keyword evidence="8" id="KW-0812">Transmembrane</keyword>
<dbReference type="GO" id="GO:0020037">
    <property type="term" value="F:heme binding"/>
    <property type="evidence" value="ECO:0007669"/>
    <property type="project" value="InterPro"/>
</dbReference>
<sequence>MQRTIGFLGIPSLYLTWWNIPVIGGLAYLVVRSFYRLFLHPLRHFPGPRLRALSSLPHASSNLRGMLHHDLATLHRQYGEVVRIAPDHLSFISAEAWKDIYGHAAARKFLKVGYGEALPGVHSIVTAADPEIHTRQRRLISHAFSDTALREQEEVVINYVNLLVKTLKEKAAKPADAVVNLVRWFDFTTFDLIGDLSFGESFGCLDVDAYHPWVETLLQVVVAVTFIHVASFYSPLDKILMAMAPKKAMEIRDNHTAMSMEKVHRRLKLHTNRADFWKYILRHQDDAEKSMSLKEMEVNASTLIIAGSETISTTCSGVIFFLSHQPLLMKELCDELRTTFKRDDEINMTTIGGLKILHATLMEGMRLFPPAPAGAPRLSPPGGAYVAGSFVAGGTTVMISQLAAYTYPPHFKNPLKFDPSRWLGNPEYDSDNKDVYQPFSMGPRNCVGKNLAWIETKIILAKMLWNFDFELLDDNFEPQRQKMYILWQKPELRVRLKVRPGI</sequence>
<accession>A0A0C3GX37</accession>
<evidence type="ECO:0000256" key="4">
    <source>
        <dbReference type="ARBA" id="ARBA00022723"/>
    </source>
</evidence>
<dbReference type="STRING" id="913774.A0A0C3GX37"/>
<dbReference type="PRINTS" id="PR00463">
    <property type="entry name" value="EP450I"/>
</dbReference>
<dbReference type="EMBL" id="KN832877">
    <property type="protein sequence ID" value="KIN00611.1"/>
    <property type="molecule type" value="Genomic_DNA"/>
</dbReference>
<keyword evidence="3 6" id="KW-0349">Heme</keyword>
<keyword evidence="8" id="KW-1133">Transmembrane helix</keyword>
<name>A0A0C3GX37_OIDMZ</name>
<organism evidence="9 10">
    <name type="scientific">Oidiodendron maius (strain Zn)</name>
    <dbReference type="NCBI Taxonomy" id="913774"/>
    <lineage>
        <taxon>Eukaryota</taxon>
        <taxon>Fungi</taxon>
        <taxon>Dikarya</taxon>
        <taxon>Ascomycota</taxon>
        <taxon>Pezizomycotina</taxon>
        <taxon>Leotiomycetes</taxon>
        <taxon>Leotiomycetes incertae sedis</taxon>
        <taxon>Myxotrichaceae</taxon>
        <taxon>Oidiodendron</taxon>
    </lineage>
</organism>
<evidence type="ECO:0000256" key="2">
    <source>
        <dbReference type="ARBA" id="ARBA00010617"/>
    </source>
</evidence>
<evidence type="ECO:0000256" key="6">
    <source>
        <dbReference type="PIRSR" id="PIRSR602401-1"/>
    </source>
</evidence>
<keyword evidence="7" id="KW-0503">Monooxygenase</keyword>
<reference evidence="9 10" key="1">
    <citation type="submission" date="2014-04" db="EMBL/GenBank/DDBJ databases">
        <authorList>
            <consortium name="DOE Joint Genome Institute"/>
            <person name="Kuo A."/>
            <person name="Martino E."/>
            <person name="Perotto S."/>
            <person name="Kohler A."/>
            <person name="Nagy L.G."/>
            <person name="Floudas D."/>
            <person name="Copeland A."/>
            <person name="Barry K.W."/>
            <person name="Cichocki N."/>
            <person name="Veneault-Fourrey C."/>
            <person name="LaButti K."/>
            <person name="Lindquist E.A."/>
            <person name="Lipzen A."/>
            <person name="Lundell T."/>
            <person name="Morin E."/>
            <person name="Murat C."/>
            <person name="Sun H."/>
            <person name="Tunlid A."/>
            <person name="Henrissat B."/>
            <person name="Grigoriev I.V."/>
            <person name="Hibbett D.S."/>
            <person name="Martin F."/>
            <person name="Nordberg H.P."/>
            <person name="Cantor M.N."/>
            <person name="Hua S.X."/>
        </authorList>
    </citation>
    <scope>NUCLEOTIDE SEQUENCE [LARGE SCALE GENOMIC DNA]</scope>
    <source>
        <strain evidence="9 10">Zn</strain>
    </source>
</reference>
<dbReference type="InterPro" id="IPR017972">
    <property type="entry name" value="Cyt_P450_CS"/>
</dbReference>
<keyword evidence="10" id="KW-1185">Reference proteome</keyword>